<proteinExistence type="predicted"/>
<feature type="compositionally biased region" description="Pro residues" evidence="1">
    <location>
        <begin position="65"/>
        <end position="79"/>
    </location>
</feature>
<reference evidence="2 3" key="1">
    <citation type="submission" date="2016-10" db="EMBL/GenBank/DDBJ databases">
        <authorList>
            <person name="de Groot N.N."/>
        </authorList>
    </citation>
    <scope>NUCLEOTIDE SEQUENCE [LARGE SCALE GENOMIC DNA]</scope>
    <source>
        <strain evidence="2 3">GAS522</strain>
    </source>
</reference>
<dbReference type="AlphaFoldDB" id="A0A1H4RC35"/>
<name>A0A1H4RC35_9BRAD</name>
<feature type="region of interest" description="Disordered" evidence="1">
    <location>
        <begin position="55"/>
        <end position="79"/>
    </location>
</feature>
<dbReference type="EMBL" id="FNTI01000001">
    <property type="protein sequence ID" value="SEC29241.1"/>
    <property type="molecule type" value="Genomic_DNA"/>
</dbReference>
<protein>
    <submittedName>
        <fullName evidence="2">Uncharacterized protein</fullName>
    </submittedName>
</protein>
<sequence length="79" mass="8065">MPLLVAIAIAVLGVLGILIVDHGSWNKPKVQTAAMAHYGTTGEAARAVGATVVPTEPKSQLEPDAPGPKPVHPANPQTP</sequence>
<organism evidence="2 3">
    <name type="scientific">Bradyrhizobium lablabi</name>
    <dbReference type="NCBI Taxonomy" id="722472"/>
    <lineage>
        <taxon>Bacteria</taxon>
        <taxon>Pseudomonadati</taxon>
        <taxon>Pseudomonadota</taxon>
        <taxon>Alphaproteobacteria</taxon>
        <taxon>Hyphomicrobiales</taxon>
        <taxon>Nitrobacteraceae</taxon>
        <taxon>Bradyrhizobium</taxon>
    </lineage>
</organism>
<evidence type="ECO:0000313" key="3">
    <source>
        <dbReference type="Proteomes" id="UP000183208"/>
    </source>
</evidence>
<evidence type="ECO:0000256" key="1">
    <source>
        <dbReference type="SAM" id="MobiDB-lite"/>
    </source>
</evidence>
<evidence type="ECO:0000313" key="2">
    <source>
        <dbReference type="EMBL" id="SEC29241.1"/>
    </source>
</evidence>
<accession>A0A1H4RC35</accession>
<gene>
    <name evidence="2" type="ORF">SAMN05444171_1074</name>
</gene>
<dbReference type="Proteomes" id="UP000183208">
    <property type="component" value="Unassembled WGS sequence"/>
</dbReference>
<dbReference type="RefSeq" id="WP_244524964.1">
    <property type="nucleotide sequence ID" value="NZ_FNTI01000001.1"/>
</dbReference>